<feature type="region of interest" description="Disordered" evidence="2">
    <location>
        <begin position="137"/>
        <end position="157"/>
    </location>
</feature>
<dbReference type="EMBL" id="JABBFZ010000020">
    <property type="protein sequence ID" value="NML34303.1"/>
    <property type="molecule type" value="Genomic_DNA"/>
</dbReference>
<evidence type="ECO:0000313" key="5">
    <source>
        <dbReference type="Proteomes" id="UP000583127"/>
    </source>
</evidence>
<evidence type="ECO:0000313" key="4">
    <source>
        <dbReference type="EMBL" id="NML34303.1"/>
    </source>
</evidence>
<dbReference type="InterPro" id="IPR024973">
    <property type="entry name" value="ESPR"/>
</dbReference>
<dbReference type="SMART" id="SM00869">
    <property type="entry name" value="Autotransporter"/>
    <property type="match status" value="1"/>
</dbReference>
<dbReference type="GO" id="GO:0019867">
    <property type="term" value="C:outer membrane"/>
    <property type="evidence" value="ECO:0007669"/>
    <property type="project" value="InterPro"/>
</dbReference>
<dbReference type="PANTHER" id="PTHR35037">
    <property type="entry name" value="C-TERMINAL REGION OF AIDA-LIKE PROTEIN"/>
    <property type="match status" value="1"/>
</dbReference>
<dbReference type="Pfam" id="PF18883">
    <property type="entry name" value="AC_1"/>
    <property type="match status" value="1"/>
</dbReference>
<dbReference type="Gene3D" id="2.160.20.20">
    <property type="match status" value="1"/>
</dbReference>
<dbReference type="Gene3D" id="2.40.128.130">
    <property type="entry name" value="Autotransporter beta-domain"/>
    <property type="match status" value="1"/>
</dbReference>
<evidence type="ECO:0000256" key="2">
    <source>
        <dbReference type="SAM" id="MobiDB-lite"/>
    </source>
</evidence>
<reference evidence="4 5" key="1">
    <citation type="submission" date="2020-04" db="EMBL/GenBank/DDBJ databases">
        <title>Paraburkholderia sp. G-4-1-8 isolated from soil.</title>
        <authorList>
            <person name="Dahal R.H."/>
        </authorList>
    </citation>
    <scope>NUCLEOTIDE SEQUENCE [LARGE SCALE GENOMIC DNA]</scope>
    <source>
        <strain evidence="4 5">G-4-1-8</strain>
    </source>
</reference>
<evidence type="ECO:0000259" key="3">
    <source>
        <dbReference type="PROSITE" id="PS51208"/>
    </source>
</evidence>
<dbReference type="InterPro" id="IPR006315">
    <property type="entry name" value="OM_autotransptr_brl_dom"/>
</dbReference>
<feature type="domain" description="Autotransporter" evidence="3">
    <location>
        <begin position="1459"/>
        <end position="1741"/>
    </location>
</feature>
<dbReference type="SUPFAM" id="SSF51126">
    <property type="entry name" value="Pectin lyase-like"/>
    <property type="match status" value="1"/>
</dbReference>
<dbReference type="InterPro" id="IPR011050">
    <property type="entry name" value="Pectin_lyase_fold/virulence"/>
</dbReference>
<name>A0A7Y0A0K9_9BURK</name>
<gene>
    <name evidence="4" type="ORF">HHL14_26165</name>
</gene>
<proteinExistence type="predicted"/>
<dbReference type="Pfam" id="PF03797">
    <property type="entry name" value="Autotransporter"/>
    <property type="match status" value="1"/>
</dbReference>
<evidence type="ECO:0000256" key="1">
    <source>
        <dbReference type="ARBA" id="ARBA00023026"/>
    </source>
</evidence>
<dbReference type="InterPro" id="IPR012332">
    <property type="entry name" value="Autotransporter_pectin_lyase_C"/>
</dbReference>
<dbReference type="InterPro" id="IPR036709">
    <property type="entry name" value="Autotransporte_beta_dom_sf"/>
</dbReference>
<dbReference type="PANTHER" id="PTHR35037:SF3">
    <property type="entry name" value="C-TERMINAL REGION OF AIDA-LIKE PROTEIN"/>
    <property type="match status" value="1"/>
</dbReference>
<dbReference type="SUPFAM" id="SSF103515">
    <property type="entry name" value="Autotransporter"/>
    <property type="match status" value="1"/>
</dbReference>
<dbReference type="InterPro" id="IPR043990">
    <property type="entry name" value="AC_1"/>
</dbReference>
<dbReference type="Pfam" id="PF13018">
    <property type="entry name" value="ESPR"/>
    <property type="match status" value="1"/>
</dbReference>
<sequence>MNKTFCSIWNEALASWVAVAENTHARGKRSRAGAPARTDNLSRPPAQALRRIVVALGWAVAAMSTGTAFASTCGDGSSVASGGTCAFGSFSPSADSSQAGAATVTGADVVTVSGTWTGAPGSSGYTTVPLGSTTIVSGNPNQQNLTIGSQTRSVSSPDAVTGANIVVATYNSASFTTSSWSSAPALLYGDVNGDQYIDTRVGTVANTGGTLNVNIGDSANVPSASGNLIEAAAKQSSLAYADGTGTTPSVVNWTSRNQVDFFASAPSGSVNNYTIHVPVYAGTFQAFDGSTWSVTDATSLAAYNNFLVQSLQSGALNSQSAYNAAFNQAVSFSAQTVQYSNNLTPGDEGNLPVGSVSVMSGSGANATLHVAAGGELDVGGLAYGVLAQNGANVVNDGQLSGTATLVGLQSGAQGVNNGVMSAGYATDGGFDTSSTSAPINGSYAEGYGVDASGTGTRFVNNGIVNVAAWTYNNTNPAQQNYGVLVADSATASNAGIINVGVNATNITSQVIGALVSGGSFTNLVGGTIYLGRAAQYDAASPEAVSDVALAAPSFGIVLDSSGTASNLGNITIGSLTQNATALASTNSTSGSLNNSGTITINGAASGLPLTNIGMLADNTAATVTNTGTIALNGVNGIGIKVLGTGATPTSVTSTGTIDVAGGADPASGTRNYGVWAEGAKASATIDGALNLTGIGAIGVTARSGATINVSANAVPDFISGTNQIGFYAYGAGSSINVAAQNLTVGTDNSTLFRVANGATFTGSSSAGTLTMNVNGQGARGMVATGTGTTLSTGTSLYEVNGVNGVAITAEGGATGTIDAATTIDLKASGAIAGIVDGQAHDLTDAASGAPVATQLTNNAAITSSAAGVTGFVAQNLGTLVNNGSVQLNGAGATGAVVGTQGTVDNAATIHVANGTGVLVDGATASLNNSGLIAADDGIAAVHLSGAGASVGLTGAGRIVAGGTADGIQIDATDTGGGVNAGANSIALSGTGQGINNLGANSTITLAGTQISTTGTASDGIASTGAGATLSADAATRITTSGDNSVGLFVTGAGSKVTNASATIATSGQNATGVEIGGGASATLSNARIATTGSQADGVVAQNGGSVTDTGSSISSAQANGARADSGGALTLNGTSVSGASAGIVTSDTLANGAANTVTVNGGSVASSAGPAFLADGGTAAITVQGGAAVTAGNGTLLSLLNGSNATFTASGENLTGDILSDATSTGNVFLTDHTVLTGRVDPVAMSIDSTSSWNVTANSTLSNLSNAGNIVFVAPSGDPTLAAGYKSVTTGGYVGNGGTIALNTWLGGNSSPTDQLILNGGSASGTTGLKINNTGGTGAQTTGDGIAVVVAANGASTTTSAFHLAGSVQAGAYEYLLYRGGQSNADSWYLRSDLLPVSNQQPPAGSSGGVSGGGAAPVAYRPGVAGYSMTPSLNADYGFEILSRLHERVGDIANLEKLQTGNSNGVWGRVGGQTLDANSNGRFGADDRTFFAQFGKDWTLDQPSGGGSTHAGVTMTFGSANASFTDSARAISPDLSTSTGSMEMQAQSLGGYWTRYLSDGTYFDSVGQVTHYHNDYSDSTGNPASQNGFGIALSQEVGKPFLIGSSSVAIEPQAQLMYQYLKLNGFTDNVSDISGTTMNALRGRAGVRIFRANLENATHTGAATPYFTADVLHDFLAPGQTVVGGTSFNSGLGRTWYELGVGVTAGLGKSGELYANVKYARNLGGEYRRGFFGNAGYRYSW</sequence>
<keyword evidence="1" id="KW-0843">Virulence</keyword>
<dbReference type="RefSeq" id="WP_169500486.1">
    <property type="nucleotide sequence ID" value="NZ_JABBFZ010000020.1"/>
</dbReference>
<dbReference type="InterPro" id="IPR005546">
    <property type="entry name" value="Autotransporte_beta"/>
</dbReference>
<dbReference type="NCBIfam" id="TIGR01414">
    <property type="entry name" value="autotrans_barl"/>
    <property type="match status" value="1"/>
</dbReference>
<dbReference type="InterPro" id="IPR051551">
    <property type="entry name" value="Autotransporter_adhesion"/>
</dbReference>
<accession>A0A7Y0A0K9</accession>
<dbReference type="Proteomes" id="UP000583127">
    <property type="component" value="Unassembled WGS sequence"/>
</dbReference>
<keyword evidence="5" id="KW-1185">Reference proteome</keyword>
<dbReference type="CDD" id="cd01344">
    <property type="entry name" value="PL2_Passenger_AT"/>
    <property type="match status" value="1"/>
</dbReference>
<organism evidence="4 5">
    <name type="scientific">Paraburkholderia antibiotica</name>
    <dbReference type="NCBI Taxonomy" id="2728839"/>
    <lineage>
        <taxon>Bacteria</taxon>
        <taxon>Pseudomonadati</taxon>
        <taxon>Pseudomonadota</taxon>
        <taxon>Betaproteobacteria</taxon>
        <taxon>Burkholderiales</taxon>
        <taxon>Burkholderiaceae</taxon>
        <taxon>Paraburkholderia</taxon>
    </lineage>
</organism>
<comment type="caution">
    <text evidence="4">The sequence shown here is derived from an EMBL/GenBank/DDBJ whole genome shotgun (WGS) entry which is preliminary data.</text>
</comment>
<protein>
    <submittedName>
        <fullName evidence="4">Autotransporter outer membrane beta-barrel domain-containing protein</fullName>
    </submittedName>
</protein>
<dbReference type="PROSITE" id="PS51208">
    <property type="entry name" value="AUTOTRANSPORTER"/>
    <property type="match status" value="1"/>
</dbReference>